<comment type="caution">
    <text evidence="2">The sequence shown here is derived from an EMBL/GenBank/DDBJ whole genome shotgun (WGS) entry which is preliminary data.</text>
</comment>
<sequence length="329" mass="37258">MSEQDLAGSSSGSGKSVLVYIKRKHGTVLLHGGRQYYTKRAHESGLVIWSCSQRKLKCSGVLRIKNDQIIEETLHKCTPNFEKNEIDASIYNLKQKLIAPTFPSVPKTYNAEVACLKDANPELLSNLPTFSSVKSSLYRYRNSAAKLPKIQCKTVEEVQVPSDYRDFLLADYTYGNTRIIVFCTETAREIICQVEDFYADGTFKSCSPPFDQLYTIHGDIGSTANHTNLMPLVYALMSNRTTESYKILFMLIKAEIPKWSPKRIKTDYERAAMKAIVDVFPCVELKGCYFHFNKAIWAKGRELSLTNTKDIKKKTFGGTQRSSSFITKD</sequence>
<dbReference type="InterPro" id="IPR018289">
    <property type="entry name" value="MULE_transposase_dom"/>
</dbReference>
<reference evidence="2" key="1">
    <citation type="journal article" date="2021" name="G3 (Bethesda)">
        <title>Genome and transcriptome analysis of the beet armyworm Spodoptera exigua reveals targets for pest control. .</title>
        <authorList>
            <person name="Simon S."/>
            <person name="Breeschoten T."/>
            <person name="Jansen H.J."/>
            <person name="Dirks R.P."/>
            <person name="Schranz M.E."/>
            <person name="Ros V.I.D."/>
        </authorList>
    </citation>
    <scope>NUCLEOTIDE SEQUENCE</scope>
    <source>
        <strain evidence="2">TB_SE_WUR_2020</strain>
    </source>
</reference>
<dbReference type="Gene3D" id="2.20.25.240">
    <property type="match status" value="1"/>
</dbReference>
<name>A0A922M9M5_SPOEX</name>
<evidence type="ECO:0000313" key="3">
    <source>
        <dbReference type="Proteomes" id="UP000814243"/>
    </source>
</evidence>
<dbReference type="AlphaFoldDB" id="A0A922M9M5"/>
<accession>A0A922M9M5</accession>
<proteinExistence type="predicted"/>
<evidence type="ECO:0000259" key="1">
    <source>
        <dbReference type="Pfam" id="PF10551"/>
    </source>
</evidence>
<dbReference type="Pfam" id="PF10551">
    <property type="entry name" value="MULE"/>
    <property type="match status" value="1"/>
</dbReference>
<evidence type="ECO:0000313" key="2">
    <source>
        <dbReference type="EMBL" id="KAH9632905.1"/>
    </source>
</evidence>
<gene>
    <name evidence="2" type="ORF">HF086_002727</name>
</gene>
<dbReference type="Proteomes" id="UP000814243">
    <property type="component" value="Unassembled WGS sequence"/>
</dbReference>
<feature type="domain" description="MULE transposase" evidence="1">
    <location>
        <begin position="199"/>
        <end position="294"/>
    </location>
</feature>
<protein>
    <recommendedName>
        <fullName evidence="1">MULE transposase domain-containing protein</fullName>
    </recommendedName>
</protein>
<dbReference type="EMBL" id="JACEFF010000678">
    <property type="protein sequence ID" value="KAH9632905.1"/>
    <property type="molecule type" value="Genomic_DNA"/>
</dbReference>
<organism evidence="2 3">
    <name type="scientific">Spodoptera exigua</name>
    <name type="common">Beet armyworm</name>
    <name type="synonym">Noctua fulgens</name>
    <dbReference type="NCBI Taxonomy" id="7107"/>
    <lineage>
        <taxon>Eukaryota</taxon>
        <taxon>Metazoa</taxon>
        <taxon>Ecdysozoa</taxon>
        <taxon>Arthropoda</taxon>
        <taxon>Hexapoda</taxon>
        <taxon>Insecta</taxon>
        <taxon>Pterygota</taxon>
        <taxon>Neoptera</taxon>
        <taxon>Endopterygota</taxon>
        <taxon>Lepidoptera</taxon>
        <taxon>Glossata</taxon>
        <taxon>Ditrysia</taxon>
        <taxon>Noctuoidea</taxon>
        <taxon>Noctuidae</taxon>
        <taxon>Amphipyrinae</taxon>
        <taxon>Spodoptera</taxon>
    </lineage>
</organism>